<dbReference type="RefSeq" id="WP_253755539.1">
    <property type="nucleotide sequence ID" value="NZ_JAMZDZ010000001.1"/>
</dbReference>
<keyword evidence="2" id="KW-0560">Oxidoreductase</keyword>
<keyword evidence="3" id="KW-1185">Reference proteome</keyword>
<dbReference type="InterPro" id="IPR024344">
    <property type="entry name" value="MDMPI_metal-binding"/>
</dbReference>
<evidence type="ECO:0000259" key="1">
    <source>
        <dbReference type="Pfam" id="PF11716"/>
    </source>
</evidence>
<dbReference type="GO" id="GO:0032259">
    <property type="term" value="P:methylation"/>
    <property type="evidence" value="ECO:0007669"/>
    <property type="project" value="UniProtKB-KW"/>
</dbReference>
<sequence length="315" mass="34505">MTIARTWSGSVPADQGDAFHEHLLATGVAEAEATHGFQDATVLRRDEKDRAHFTLITYWADVAASHRFADADDDTARLYPGDERFGLEPDSEVNHHRVVRSQTLGEVRRAYVRAAQTSASLLAHPAIAAAWDEPSAVKLHSVAGLAGHLAGQIFFAEKAIAWAEPEDDPISLADYYDRVDWIKEGPDSPTHRRIRQGSAQAAEDGPAALAARVEAAVARLPQLLTETPTLRRVRLPTWQWALTLDDFLRTRLVELAVHLDDLAVSVGVATPRLPTEITDPVIDLLTRLAVRKHGPTPVLRALCRAERAPATIAAF</sequence>
<accession>A0ABV8LL90</accession>
<dbReference type="GO" id="GO:0004497">
    <property type="term" value="F:monooxygenase activity"/>
    <property type="evidence" value="ECO:0007669"/>
    <property type="project" value="UniProtKB-KW"/>
</dbReference>
<reference evidence="3" key="1">
    <citation type="journal article" date="2019" name="Int. J. Syst. Evol. Microbiol.">
        <title>The Global Catalogue of Microorganisms (GCM) 10K type strain sequencing project: providing services to taxonomists for standard genome sequencing and annotation.</title>
        <authorList>
            <consortium name="The Broad Institute Genomics Platform"/>
            <consortium name="The Broad Institute Genome Sequencing Center for Infectious Disease"/>
            <person name="Wu L."/>
            <person name="Ma J."/>
        </authorList>
    </citation>
    <scope>NUCLEOTIDE SEQUENCE [LARGE SCALE GENOMIC DNA]</scope>
    <source>
        <strain evidence="3">CGMCC 4.7289</strain>
    </source>
</reference>
<gene>
    <name evidence="2" type="ORF">ACFOZ4_14155</name>
</gene>
<keyword evidence="2" id="KW-0503">Monooxygenase</keyword>
<keyword evidence="2" id="KW-0808">Transferase</keyword>
<dbReference type="EC" id="1.14.-.-" evidence="2"/>
<organism evidence="2 3">
    <name type="scientific">Hamadaea flava</name>
    <dbReference type="NCBI Taxonomy" id="1742688"/>
    <lineage>
        <taxon>Bacteria</taxon>
        <taxon>Bacillati</taxon>
        <taxon>Actinomycetota</taxon>
        <taxon>Actinomycetes</taxon>
        <taxon>Micromonosporales</taxon>
        <taxon>Micromonosporaceae</taxon>
        <taxon>Hamadaea</taxon>
    </lineage>
</organism>
<dbReference type="Proteomes" id="UP001595816">
    <property type="component" value="Unassembled WGS sequence"/>
</dbReference>
<dbReference type="InterPro" id="IPR011008">
    <property type="entry name" value="Dimeric_a/b-barrel"/>
</dbReference>
<name>A0ABV8LL90_9ACTN</name>
<dbReference type="SUPFAM" id="SSF54909">
    <property type="entry name" value="Dimeric alpha+beta barrel"/>
    <property type="match status" value="1"/>
</dbReference>
<dbReference type="EMBL" id="JBHSAY010000006">
    <property type="protein sequence ID" value="MFC4131747.1"/>
    <property type="molecule type" value="Genomic_DNA"/>
</dbReference>
<dbReference type="Pfam" id="PF11716">
    <property type="entry name" value="MDMPI_N"/>
    <property type="match status" value="1"/>
</dbReference>
<evidence type="ECO:0000313" key="2">
    <source>
        <dbReference type="EMBL" id="MFC4131747.1"/>
    </source>
</evidence>
<dbReference type="InterPro" id="IPR034660">
    <property type="entry name" value="DinB/YfiT-like"/>
</dbReference>
<comment type="caution">
    <text evidence="2">The sequence shown here is derived from an EMBL/GenBank/DDBJ whole genome shotgun (WGS) entry which is preliminary data.</text>
</comment>
<keyword evidence="2" id="KW-0489">Methyltransferase</keyword>
<proteinExistence type="predicted"/>
<feature type="domain" description="Mycothiol-dependent maleylpyruvate isomerase metal-binding" evidence="1">
    <location>
        <begin position="114"/>
        <end position="263"/>
    </location>
</feature>
<dbReference type="Gene3D" id="1.20.120.450">
    <property type="entry name" value="dinb family like domain"/>
    <property type="match status" value="1"/>
</dbReference>
<dbReference type="GO" id="GO:0008168">
    <property type="term" value="F:methyltransferase activity"/>
    <property type="evidence" value="ECO:0007669"/>
    <property type="project" value="UniProtKB-KW"/>
</dbReference>
<dbReference type="SUPFAM" id="SSF109854">
    <property type="entry name" value="DinB/YfiT-like putative metalloenzymes"/>
    <property type="match status" value="1"/>
</dbReference>
<evidence type="ECO:0000313" key="3">
    <source>
        <dbReference type="Proteomes" id="UP001595816"/>
    </source>
</evidence>
<protein>
    <submittedName>
        <fullName evidence="2">Antibiotic biosynthesis monooxygenase family protein</fullName>
        <ecNumber evidence="2">1.14.-.-</ecNumber>
    </submittedName>
</protein>